<dbReference type="eggNOG" id="COG0705">
    <property type="taxonomic scope" value="Bacteria"/>
</dbReference>
<feature type="transmembrane region" description="Helical" evidence="8">
    <location>
        <begin position="110"/>
        <end position="128"/>
    </location>
</feature>
<feature type="transmembrane region" description="Helical" evidence="8">
    <location>
        <begin position="202"/>
        <end position="221"/>
    </location>
</feature>
<evidence type="ECO:0000256" key="6">
    <source>
        <dbReference type="ARBA" id="ARBA00023136"/>
    </source>
</evidence>
<keyword evidence="6 8" id="KW-0472">Membrane</keyword>
<feature type="transmembrane region" description="Helical" evidence="8">
    <location>
        <begin position="134"/>
        <end position="153"/>
    </location>
</feature>
<dbReference type="AlphaFoldDB" id="D5BRK9"/>
<dbReference type="PANTHER" id="PTHR43066:SF26">
    <property type="entry name" value="RHOMBOID PROTEASE GLPG"/>
    <property type="match status" value="1"/>
</dbReference>
<keyword evidence="2" id="KW-1003">Cell membrane</keyword>
<dbReference type="STRING" id="488538.SAR116_0663"/>
<dbReference type="EMBL" id="CP001751">
    <property type="protein sequence ID" value="ADE38906.1"/>
    <property type="molecule type" value="Genomic_DNA"/>
</dbReference>
<evidence type="ECO:0000259" key="9">
    <source>
        <dbReference type="Pfam" id="PF01694"/>
    </source>
</evidence>
<dbReference type="OrthoDB" id="9813074at2"/>
<dbReference type="GO" id="GO:0004252">
    <property type="term" value="F:serine-type endopeptidase activity"/>
    <property type="evidence" value="ECO:0007669"/>
    <property type="project" value="InterPro"/>
</dbReference>
<protein>
    <submittedName>
        <fullName evidence="10">Rhomboid family protein</fullName>
        <ecNumber evidence="10">3.4.21.-</ecNumber>
    </submittedName>
</protein>
<evidence type="ECO:0000256" key="5">
    <source>
        <dbReference type="ARBA" id="ARBA00022989"/>
    </source>
</evidence>
<dbReference type="GO" id="GO:0016020">
    <property type="term" value="C:membrane"/>
    <property type="evidence" value="ECO:0007669"/>
    <property type="project" value="UniProtKB-SubCell"/>
</dbReference>
<evidence type="ECO:0000313" key="10">
    <source>
        <dbReference type="EMBL" id="ADE38906.1"/>
    </source>
</evidence>
<keyword evidence="5 8" id="KW-1133">Transmembrane helix</keyword>
<dbReference type="Pfam" id="PF01694">
    <property type="entry name" value="Rhomboid"/>
    <property type="match status" value="1"/>
</dbReference>
<name>D5BRK9_PUNMI</name>
<dbReference type="EC" id="3.4.21.-" evidence="10"/>
<keyword evidence="3" id="KW-0997">Cell inner membrane</keyword>
<dbReference type="FunFam" id="1.20.1540.10:FF:000027">
    <property type="entry name" value="Rhomboid family intramembrane serine protease"/>
    <property type="match status" value="1"/>
</dbReference>
<dbReference type="HOGENOM" id="CLU_055068_5_1_5"/>
<feature type="transmembrane region" description="Helical" evidence="8">
    <location>
        <begin position="17"/>
        <end position="36"/>
    </location>
</feature>
<sequence length="293" mass="32115">MFFFPLFDNNPTGRRPFVSWAILALCILGFFWQLSLTGTAANYSLYQFGFVPALVLSDASLPADMVLVPAWMTIFTSMFLHGGWMHIGGNMLYLWIFGDNVEDAMGSLKFILFYALCGVAAAFSQGLIAPESTIPMIGASGGIAGILGAYIMLHPKASVRTLMVIFVFFRFINLPAWLVLGVWIAGQFVAVPQALSGNEGGVAYMAHIGGFLAGMALIPFFKHRDIALFDRDLPPQKWSGEPISFATIKSEAKLRYRRDPLGSRILNPASSVPKKSGSVPSFKRRSDKKSPWG</sequence>
<feature type="transmembrane region" description="Helical" evidence="8">
    <location>
        <begin position="165"/>
        <end position="190"/>
    </location>
</feature>
<evidence type="ECO:0000256" key="2">
    <source>
        <dbReference type="ARBA" id="ARBA00022475"/>
    </source>
</evidence>
<dbReference type="Gene3D" id="1.20.1540.10">
    <property type="entry name" value="Rhomboid-like"/>
    <property type="match status" value="1"/>
</dbReference>
<feature type="domain" description="Peptidase S54 rhomboid" evidence="9">
    <location>
        <begin position="71"/>
        <end position="220"/>
    </location>
</feature>
<keyword evidence="11" id="KW-1185">Reference proteome</keyword>
<evidence type="ECO:0000256" key="1">
    <source>
        <dbReference type="ARBA" id="ARBA00004141"/>
    </source>
</evidence>
<dbReference type="Proteomes" id="UP000007460">
    <property type="component" value="Chromosome"/>
</dbReference>
<feature type="transmembrane region" description="Helical" evidence="8">
    <location>
        <begin position="78"/>
        <end position="98"/>
    </location>
</feature>
<gene>
    <name evidence="10" type="ordered locus">SAR116_0663</name>
</gene>
<feature type="region of interest" description="Disordered" evidence="7">
    <location>
        <begin position="263"/>
        <end position="293"/>
    </location>
</feature>
<reference evidence="10 11" key="1">
    <citation type="journal article" date="2010" name="J. Bacteriol.">
        <title>Complete genome sequence of "Candidatus Puniceispirillum marinum" IMCC1322, a representative of the SAR116 clade in the Alphaproteobacteria.</title>
        <authorList>
            <person name="Oh H.M."/>
            <person name="Kwon K.K."/>
            <person name="Kang I."/>
            <person name="Kang S.G."/>
            <person name="Lee J.H."/>
            <person name="Kim S.J."/>
            <person name="Cho J.C."/>
        </authorList>
    </citation>
    <scope>NUCLEOTIDE SEQUENCE [LARGE SCALE GENOMIC DNA]</scope>
    <source>
        <strain evidence="10 11">IMCC1322</strain>
    </source>
</reference>
<dbReference type="KEGG" id="apb:SAR116_0663"/>
<accession>D5BRK9</accession>
<evidence type="ECO:0000256" key="4">
    <source>
        <dbReference type="ARBA" id="ARBA00022692"/>
    </source>
</evidence>
<keyword evidence="10" id="KW-0378">Hydrolase</keyword>
<feature type="compositionally biased region" description="Low complexity" evidence="7">
    <location>
        <begin position="270"/>
        <end position="281"/>
    </location>
</feature>
<dbReference type="SUPFAM" id="SSF144091">
    <property type="entry name" value="Rhomboid-like"/>
    <property type="match status" value="1"/>
</dbReference>
<evidence type="ECO:0000313" key="11">
    <source>
        <dbReference type="Proteomes" id="UP000007460"/>
    </source>
</evidence>
<proteinExistence type="predicted"/>
<organism evidence="10 11">
    <name type="scientific">Puniceispirillum marinum (strain IMCC1322)</name>
    <dbReference type="NCBI Taxonomy" id="488538"/>
    <lineage>
        <taxon>Bacteria</taxon>
        <taxon>Pseudomonadati</taxon>
        <taxon>Pseudomonadota</taxon>
        <taxon>Alphaproteobacteria</taxon>
        <taxon>Candidatus Puniceispirillales</taxon>
        <taxon>Candidatus Puniceispirillaceae</taxon>
        <taxon>Candidatus Puniceispirillum</taxon>
    </lineage>
</organism>
<comment type="subcellular location">
    <subcellularLocation>
        <location evidence="1">Membrane</location>
        <topology evidence="1">Multi-pass membrane protein</topology>
    </subcellularLocation>
</comment>
<evidence type="ECO:0000256" key="7">
    <source>
        <dbReference type="SAM" id="MobiDB-lite"/>
    </source>
</evidence>
<dbReference type="MEROPS" id="S54.027"/>
<evidence type="ECO:0000256" key="8">
    <source>
        <dbReference type="SAM" id="Phobius"/>
    </source>
</evidence>
<dbReference type="PANTHER" id="PTHR43066">
    <property type="entry name" value="RHOMBOID-RELATED PROTEIN"/>
    <property type="match status" value="1"/>
</dbReference>
<dbReference type="RefSeq" id="WP_013045535.1">
    <property type="nucleotide sequence ID" value="NC_014010.1"/>
</dbReference>
<evidence type="ECO:0000256" key="3">
    <source>
        <dbReference type="ARBA" id="ARBA00022519"/>
    </source>
</evidence>
<dbReference type="InterPro" id="IPR022764">
    <property type="entry name" value="Peptidase_S54_rhomboid_dom"/>
</dbReference>
<dbReference type="InterPro" id="IPR035952">
    <property type="entry name" value="Rhomboid-like_sf"/>
</dbReference>
<keyword evidence="4 8" id="KW-0812">Transmembrane</keyword>